<gene>
    <name evidence="3" type="ORF">Syun_018940</name>
</gene>
<dbReference type="PANTHER" id="PTHR47718:SF17">
    <property type="entry name" value="PROTEIN FAR1-RELATED SEQUENCE 5-LIKE"/>
    <property type="match status" value="1"/>
</dbReference>
<organism evidence="3 4">
    <name type="scientific">Stephania yunnanensis</name>
    <dbReference type="NCBI Taxonomy" id="152371"/>
    <lineage>
        <taxon>Eukaryota</taxon>
        <taxon>Viridiplantae</taxon>
        <taxon>Streptophyta</taxon>
        <taxon>Embryophyta</taxon>
        <taxon>Tracheophyta</taxon>
        <taxon>Spermatophyta</taxon>
        <taxon>Magnoliopsida</taxon>
        <taxon>Ranunculales</taxon>
        <taxon>Menispermaceae</taxon>
        <taxon>Menispermoideae</taxon>
        <taxon>Cissampelideae</taxon>
        <taxon>Stephania</taxon>
    </lineage>
</organism>
<protein>
    <recommendedName>
        <fullName evidence="2">FAR1 domain-containing protein</fullName>
    </recommendedName>
</protein>
<dbReference type="Proteomes" id="UP001420932">
    <property type="component" value="Unassembled WGS sequence"/>
</dbReference>
<dbReference type="AlphaFoldDB" id="A0AAP0IUT3"/>
<evidence type="ECO:0000313" key="4">
    <source>
        <dbReference type="Proteomes" id="UP001420932"/>
    </source>
</evidence>
<dbReference type="Pfam" id="PF03101">
    <property type="entry name" value="FAR1"/>
    <property type="match status" value="1"/>
</dbReference>
<dbReference type="InterPro" id="IPR004330">
    <property type="entry name" value="FAR1_DNA_bnd_dom"/>
</dbReference>
<comment type="caution">
    <text evidence="3">The sequence shown here is derived from an EMBL/GenBank/DDBJ whole genome shotgun (WGS) entry which is preliminary data.</text>
</comment>
<dbReference type="EMBL" id="JBBNAF010000008">
    <property type="protein sequence ID" value="KAK9121323.1"/>
    <property type="molecule type" value="Genomic_DNA"/>
</dbReference>
<feature type="region of interest" description="Disordered" evidence="1">
    <location>
        <begin position="265"/>
        <end position="335"/>
    </location>
</feature>
<reference evidence="3 4" key="1">
    <citation type="submission" date="2024-01" db="EMBL/GenBank/DDBJ databases">
        <title>Genome assemblies of Stephania.</title>
        <authorList>
            <person name="Yang L."/>
        </authorList>
    </citation>
    <scope>NUCLEOTIDE SEQUENCE [LARGE SCALE GENOMIC DNA]</scope>
    <source>
        <strain evidence="3">YNDBR</strain>
        <tissue evidence="3">Leaf</tissue>
    </source>
</reference>
<accession>A0AAP0IUT3</accession>
<proteinExistence type="predicted"/>
<evidence type="ECO:0000313" key="3">
    <source>
        <dbReference type="EMBL" id="KAK9121323.1"/>
    </source>
</evidence>
<feature type="domain" description="FAR1" evidence="2">
    <location>
        <begin position="77"/>
        <end position="154"/>
    </location>
</feature>
<evidence type="ECO:0000256" key="1">
    <source>
        <dbReference type="SAM" id="MobiDB-lite"/>
    </source>
</evidence>
<name>A0AAP0IUT3_9MAGN</name>
<evidence type="ECO:0000259" key="2">
    <source>
        <dbReference type="Pfam" id="PF03101"/>
    </source>
</evidence>
<keyword evidence="4" id="KW-1185">Reference proteome</keyword>
<dbReference type="PANTHER" id="PTHR47718">
    <property type="entry name" value="OS01G0519700 PROTEIN"/>
    <property type="match status" value="1"/>
</dbReference>
<sequence>MDDLQIARATALIDIFGSSDSGSSSYENLSCENNTISLVDEITSLNVVQKQDLNLSSHHLPAVGMLFDNIDELLTAYQDYVKEKGFVVAIRYSVRDTNASSQFKYVSISCDRGRNTYFEKRSKRINCPAKVCAVRQGDNCWPVSKVVVEHNHGLILNLSSFMRGHRKMSMHMKHQLDANDIAGIRPFKSIRMLQVQSGGPENLGYEYKKFQEIECALHEAVDLCKNNPASLGFLKREMDALIEKIRSDLTYVRCRGRPRVNRFISVRERGNNSQGRRNGLRHGRQSRHGGRRVINSVTIHNSGEVPSPHRRPRSSVDEDDESSQPRKHQKHIPKMSLEDDISHLLHNCSLNKEEFDEVEISKELRHEDAEICKQSLLGTLDSF</sequence>
<feature type="compositionally biased region" description="Basic residues" evidence="1">
    <location>
        <begin position="278"/>
        <end position="291"/>
    </location>
</feature>